<reference evidence="1 2" key="1">
    <citation type="submission" date="2024-01" db="EMBL/GenBank/DDBJ databases">
        <title>The genomes of 5 underutilized Papilionoideae crops provide insights into root nodulation and disease resistanc.</title>
        <authorList>
            <person name="Jiang F."/>
        </authorList>
    </citation>
    <scope>NUCLEOTIDE SEQUENCE [LARGE SCALE GENOMIC DNA]</scope>
    <source>
        <strain evidence="1">DUOXIRENSHENG_FW03</strain>
        <tissue evidence="1">Leaves</tissue>
    </source>
</reference>
<organism evidence="1 2">
    <name type="scientific">Psophocarpus tetragonolobus</name>
    <name type="common">Winged bean</name>
    <name type="synonym">Dolichos tetragonolobus</name>
    <dbReference type="NCBI Taxonomy" id="3891"/>
    <lineage>
        <taxon>Eukaryota</taxon>
        <taxon>Viridiplantae</taxon>
        <taxon>Streptophyta</taxon>
        <taxon>Embryophyta</taxon>
        <taxon>Tracheophyta</taxon>
        <taxon>Spermatophyta</taxon>
        <taxon>Magnoliopsida</taxon>
        <taxon>eudicotyledons</taxon>
        <taxon>Gunneridae</taxon>
        <taxon>Pentapetalae</taxon>
        <taxon>rosids</taxon>
        <taxon>fabids</taxon>
        <taxon>Fabales</taxon>
        <taxon>Fabaceae</taxon>
        <taxon>Papilionoideae</taxon>
        <taxon>50 kb inversion clade</taxon>
        <taxon>NPAAA clade</taxon>
        <taxon>indigoferoid/millettioid clade</taxon>
        <taxon>Phaseoleae</taxon>
        <taxon>Psophocarpus</taxon>
    </lineage>
</organism>
<name>A0AAN9SMU1_PSOTE</name>
<gene>
    <name evidence="1" type="ORF">VNO78_12341</name>
</gene>
<dbReference type="AlphaFoldDB" id="A0AAN9SMU1"/>
<dbReference type="EMBL" id="JAYMYS010000003">
    <property type="protein sequence ID" value="KAK7401030.1"/>
    <property type="molecule type" value="Genomic_DNA"/>
</dbReference>
<evidence type="ECO:0000313" key="1">
    <source>
        <dbReference type="EMBL" id="KAK7401030.1"/>
    </source>
</evidence>
<sequence length="82" mass="9332">MNNSVRNLISDDYTSPQLHVELYFMLSGTGVMIMESYQTVAIEDPDSLMLLDCSVIGLEFIQNEPGLVLDSLWKRNCYKVLI</sequence>
<keyword evidence="2" id="KW-1185">Reference proteome</keyword>
<dbReference type="Proteomes" id="UP001386955">
    <property type="component" value="Unassembled WGS sequence"/>
</dbReference>
<accession>A0AAN9SMU1</accession>
<evidence type="ECO:0000313" key="2">
    <source>
        <dbReference type="Proteomes" id="UP001386955"/>
    </source>
</evidence>
<proteinExistence type="predicted"/>
<comment type="caution">
    <text evidence="1">The sequence shown here is derived from an EMBL/GenBank/DDBJ whole genome shotgun (WGS) entry which is preliminary data.</text>
</comment>
<protein>
    <submittedName>
        <fullName evidence="1">Uncharacterized protein</fullName>
    </submittedName>
</protein>